<dbReference type="AlphaFoldDB" id="A0A1J1IQ75"/>
<keyword evidence="2" id="KW-1185">Reference proteome</keyword>
<accession>A0A1J1IQ75</accession>
<dbReference type="EMBL" id="CVRI01000055">
    <property type="protein sequence ID" value="CRL01246.1"/>
    <property type="molecule type" value="Genomic_DNA"/>
</dbReference>
<evidence type="ECO:0000313" key="1">
    <source>
        <dbReference type="EMBL" id="CRL01246.1"/>
    </source>
</evidence>
<organism evidence="1 2">
    <name type="scientific">Clunio marinus</name>
    <dbReference type="NCBI Taxonomy" id="568069"/>
    <lineage>
        <taxon>Eukaryota</taxon>
        <taxon>Metazoa</taxon>
        <taxon>Ecdysozoa</taxon>
        <taxon>Arthropoda</taxon>
        <taxon>Hexapoda</taxon>
        <taxon>Insecta</taxon>
        <taxon>Pterygota</taxon>
        <taxon>Neoptera</taxon>
        <taxon>Endopterygota</taxon>
        <taxon>Diptera</taxon>
        <taxon>Nematocera</taxon>
        <taxon>Chironomoidea</taxon>
        <taxon>Chironomidae</taxon>
        <taxon>Clunio</taxon>
    </lineage>
</organism>
<gene>
    <name evidence="1" type="ORF">CLUMA_CG014553</name>
</gene>
<evidence type="ECO:0000313" key="2">
    <source>
        <dbReference type="Proteomes" id="UP000183832"/>
    </source>
</evidence>
<proteinExistence type="predicted"/>
<dbReference type="Proteomes" id="UP000183832">
    <property type="component" value="Unassembled WGS sequence"/>
</dbReference>
<name>A0A1J1IQ75_9DIPT</name>
<reference evidence="1 2" key="1">
    <citation type="submission" date="2015-04" db="EMBL/GenBank/DDBJ databases">
        <authorList>
            <person name="Syromyatnikov M.Y."/>
            <person name="Popov V.N."/>
        </authorList>
    </citation>
    <scope>NUCLEOTIDE SEQUENCE [LARGE SCALE GENOMIC DNA]</scope>
</reference>
<protein>
    <submittedName>
        <fullName evidence="1">CLUMA_CG014553, isoform A</fullName>
    </submittedName>
</protein>
<sequence length="134" mass="16086">MPHYSSENGFNFQYQQHCKNKSPAVPELDSFLNEVLDNFQNQFEYLNHKTKSEKVSTDCNLCKESQQLLKFIETNENLDFSSVTLSFRDFKKRYNANYRSFQSHVQINDKLHALKFGVRYNFLLIINNKRYLRR</sequence>